<dbReference type="AlphaFoldDB" id="A0A2M7H2X2"/>
<sequence>MKEEAILVGARMIRETVIRPMELTDWEFRRPDGEAVIYAADGTILVFDLERLLLHFVRHEIYSARMITRIRRSGPWVTVRVKLDAIQQCDIAAVGETRLTEEARERLLLLTARVPEIVERIRTLRPAGLPSNVSWIGRA</sequence>
<accession>A0A2M7H2X2</accession>
<evidence type="ECO:0000313" key="1">
    <source>
        <dbReference type="EMBL" id="PIW36539.1"/>
    </source>
</evidence>
<protein>
    <submittedName>
        <fullName evidence="1">Uncharacterized protein</fullName>
    </submittedName>
</protein>
<dbReference type="Proteomes" id="UP000230292">
    <property type="component" value="Unassembled WGS sequence"/>
</dbReference>
<dbReference type="EMBL" id="PFGC01000050">
    <property type="protein sequence ID" value="PIW36539.1"/>
    <property type="molecule type" value="Genomic_DNA"/>
</dbReference>
<name>A0A2M7H2X2_9BACT</name>
<comment type="caution">
    <text evidence="1">The sequence shown here is derived from an EMBL/GenBank/DDBJ whole genome shotgun (WGS) entry which is preliminary data.</text>
</comment>
<gene>
    <name evidence="1" type="ORF">COW24_05010</name>
</gene>
<evidence type="ECO:0000313" key="2">
    <source>
        <dbReference type="Proteomes" id="UP000230292"/>
    </source>
</evidence>
<proteinExistence type="predicted"/>
<reference evidence="1 2" key="1">
    <citation type="submission" date="2017-09" db="EMBL/GenBank/DDBJ databases">
        <title>Depth-based differentiation of microbial function through sediment-hosted aquifers and enrichment of novel symbionts in the deep terrestrial subsurface.</title>
        <authorList>
            <person name="Probst A.J."/>
            <person name="Ladd B."/>
            <person name="Jarett J.K."/>
            <person name="Geller-Mcgrath D.E."/>
            <person name="Sieber C.M."/>
            <person name="Emerson J.B."/>
            <person name="Anantharaman K."/>
            <person name="Thomas B.C."/>
            <person name="Malmstrom R."/>
            <person name="Stieglmeier M."/>
            <person name="Klingl A."/>
            <person name="Woyke T."/>
            <person name="Ryan C.M."/>
            <person name="Banfield J.F."/>
        </authorList>
    </citation>
    <scope>NUCLEOTIDE SEQUENCE [LARGE SCALE GENOMIC DNA]</scope>
    <source>
        <strain evidence="1">CG15_BIG_FIL_POST_REV_8_21_14_020_45_12</strain>
    </source>
</reference>
<organism evidence="1 2">
    <name type="scientific">Candidatus Kerfeldbacteria bacterium CG15_BIG_FIL_POST_REV_8_21_14_020_45_12</name>
    <dbReference type="NCBI Taxonomy" id="2014247"/>
    <lineage>
        <taxon>Bacteria</taxon>
        <taxon>Candidatus Kerfeldiibacteriota</taxon>
    </lineage>
</organism>